<sequence>MASLCKDDEQNDCRGQSMNKGAKHFMQELSIALGNHPEKQSILLEYESHIAALIQDGVIKNDESADAIQSVLGTPKNIAAAWRQEVGITSQGAKWLFIWCNICLFIGGILLTAGYHLFDWQWLSILWKNLADASFPIMIGYTIFWILLGFEMGKEFGYTGRRLLKRTFAVAIIPNLILMVLVVLKIIPSVWFDPLLSAPFIVFCVIFTGIFYPICLAGYHWGRKMSV</sequence>
<feature type="transmembrane region" description="Helical" evidence="1">
    <location>
        <begin position="96"/>
        <end position="118"/>
    </location>
</feature>
<keyword evidence="3" id="KW-1185">Reference proteome</keyword>
<protein>
    <recommendedName>
        <fullName evidence="4">DUF1700 domain-containing protein</fullName>
    </recommendedName>
</protein>
<keyword evidence="1" id="KW-0812">Transmembrane</keyword>
<feature type="transmembrane region" description="Helical" evidence="1">
    <location>
        <begin position="168"/>
        <end position="188"/>
    </location>
</feature>
<gene>
    <name evidence="2" type="ORF">P5G51_018355</name>
</gene>
<feature type="transmembrane region" description="Helical" evidence="1">
    <location>
        <begin position="200"/>
        <end position="221"/>
    </location>
</feature>
<keyword evidence="1" id="KW-1133">Transmembrane helix</keyword>
<dbReference type="RefSeq" id="WP_320385138.1">
    <property type="nucleotide sequence ID" value="NZ_JAROCA020000003.1"/>
</dbReference>
<dbReference type="EMBL" id="JAROCA020000003">
    <property type="protein sequence ID" value="MDY0407039.1"/>
    <property type="molecule type" value="Genomic_DNA"/>
</dbReference>
<keyword evidence="1" id="KW-0472">Membrane</keyword>
<evidence type="ECO:0000256" key="1">
    <source>
        <dbReference type="SAM" id="Phobius"/>
    </source>
</evidence>
<dbReference type="Pfam" id="PF22564">
    <property type="entry name" value="HAAS"/>
    <property type="match status" value="1"/>
</dbReference>
<feature type="transmembrane region" description="Helical" evidence="1">
    <location>
        <begin position="130"/>
        <end position="148"/>
    </location>
</feature>
<proteinExistence type="predicted"/>
<reference evidence="2 3" key="1">
    <citation type="submission" date="2023-10" db="EMBL/GenBank/DDBJ databases">
        <title>179-bfca-hs.</title>
        <authorList>
            <person name="Miliotis G."/>
            <person name="Sengupta P."/>
            <person name="Hameed A."/>
            <person name="Chuvochina M."/>
            <person name="Mcdonagh F."/>
            <person name="Simpson A.C."/>
            <person name="Singh N.K."/>
            <person name="Rekha P.D."/>
            <person name="Raman K."/>
            <person name="Hugenholtz P."/>
            <person name="Venkateswaran K."/>
        </authorList>
    </citation>
    <scope>NUCLEOTIDE SEQUENCE [LARGE SCALE GENOMIC DNA]</scope>
    <source>
        <strain evidence="2 3">179-BFC-A-HS</strain>
    </source>
</reference>
<name>A0ABU5CML8_9BACI</name>
<accession>A0ABU5CML8</accession>
<evidence type="ECO:0008006" key="4">
    <source>
        <dbReference type="Google" id="ProtNLM"/>
    </source>
</evidence>
<evidence type="ECO:0000313" key="2">
    <source>
        <dbReference type="EMBL" id="MDY0407039.1"/>
    </source>
</evidence>
<comment type="caution">
    <text evidence="2">The sequence shown here is derived from an EMBL/GenBank/DDBJ whole genome shotgun (WGS) entry which is preliminary data.</text>
</comment>
<dbReference type="Proteomes" id="UP001228376">
    <property type="component" value="Unassembled WGS sequence"/>
</dbReference>
<evidence type="ECO:0000313" key="3">
    <source>
        <dbReference type="Proteomes" id="UP001228376"/>
    </source>
</evidence>
<organism evidence="2 3">
    <name type="scientific">Tigheibacillus jepli</name>
    <dbReference type="NCBI Taxonomy" id="3035914"/>
    <lineage>
        <taxon>Bacteria</taxon>
        <taxon>Bacillati</taxon>
        <taxon>Bacillota</taxon>
        <taxon>Bacilli</taxon>
        <taxon>Bacillales</taxon>
        <taxon>Bacillaceae</taxon>
        <taxon>Tigheibacillus</taxon>
    </lineage>
</organism>